<gene>
    <name evidence="5" type="ORF">EVA_20987</name>
</gene>
<keyword evidence="3" id="KW-0998">Cell outer membrane</keyword>
<protein>
    <submittedName>
        <fullName evidence="5">TonB-dependent receptor</fullName>
    </submittedName>
</protein>
<organism evidence="5">
    <name type="scientific">gut metagenome</name>
    <dbReference type="NCBI Taxonomy" id="749906"/>
    <lineage>
        <taxon>unclassified sequences</taxon>
        <taxon>metagenomes</taxon>
        <taxon>organismal metagenomes</taxon>
    </lineage>
</organism>
<accession>J9F8Z1</accession>
<keyword evidence="2" id="KW-0472">Membrane</keyword>
<dbReference type="SUPFAM" id="SSF56935">
    <property type="entry name" value="Porins"/>
    <property type="match status" value="1"/>
</dbReference>
<dbReference type="EMBL" id="AMCI01008539">
    <property type="protein sequence ID" value="EJW90908.1"/>
    <property type="molecule type" value="Genomic_DNA"/>
</dbReference>
<name>J9F8Z1_9ZZZZ</name>
<evidence type="ECO:0000313" key="5">
    <source>
        <dbReference type="EMBL" id="EJW90908.1"/>
    </source>
</evidence>
<dbReference type="Pfam" id="PF00593">
    <property type="entry name" value="TonB_dep_Rec_b-barrel"/>
    <property type="match status" value="1"/>
</dbReference>
<comment type="subcellular location">
    <subcellularLocation>
        <location evidence="1">Cell outer membrane</location>
    </subcellularLocation>
</comment>
<dbReference type="Gene3D" id="2.40.170.20">
    <property type="entry name" value="TonB-dependent receptor, beta-barrel domain"/>
    <property type="match status" value="1"/>
</dbReference>
<sequence length="912" mass="103522">MLQQAKSTFRPLFFWSQSVTIHPFNMTKGVTLTAAALLIASSAWAQAPADTLALFDNADFTFTESQLDEDNDASQTVSSITGAKNDPYNSEVGYLFSPMRFRVRAYDNMYNNYYMNGLQLNDLELGRFGYSMVGGMNDAVRNKEGVSAYDYNRFGIAGIGGATSVNTRASQFAQGNKLTLSGTNRNYVARGMFTHATGLLPSGWAFAGLVGYRWAKEGVIEGTFYNSLSYFLSAEKRFGDNHSLSLVTFGSPTERAQQGASTEEAYWLANSHYYNPNWGYQAGEKRNARVVNDFEPTAILTWDWNIKDELKLTTAAGFKYSMYSSTALGWSGDAYDPRPDYYKNMPSSIFDVWNPDKNNPEYLKEHPYLLDQYNDLKDYWMSSKDNRQLNWDRMYFVNRQSEKDGGETLYYQERRHNDQMVFALNTALNHEVNKEQKYTLGFSYNRTKGMHYKTMADLLGGTRYTDVDKFAANDYGPNSQEAQNDLRHPNRRIGIDDKFGYNYNIYINKARLYGLYEINQGKFNYRLSAYAEGTTIERDGLMQNGRAPENSYGKSGQARFLGGGGRFGLTYRPNGSHILSVNFGAQSDAPLARNSFVAPRMQNNFVKNLSNEQNFNAEASYQFRFGNFSGKVTGYYSRFNNGVEQTAFYNDQEGRFTYLTMSGIDREHYGLEAAFKYNVTSNFAINLTGTYSEAQYVNNPMAEVNYEGMNSQTIEQLNVWKNPVTGEAMPLRVLAKGMRLNGTPLAAVALGLEYNVKGWFFEANLNYYDRVYVDFSEYRRLGNIAKNYVSTSETELKYDVTPGELKQNGGVLFDKQGNVVKTYAAKQEKFDGGFMLDASIGKYIRLKKGKSLSINLSAQNITNNRNLRTGGYEQNRDDLYQTGVARAYRFSKNSKYYYANAFNAFLNIGFKF</sequence>
<dbReference type="InterPro" id="IPR000531">
    <property type="entry name" value="Beta-barrel_TonB"/>
</dbReference>
<dbReference type="GO" id="GO:0009279">
    <property type="term" value="C:cell outer membrane"/>
    <property type="evidence" value="ECO:0007669"/>
    <property type="project" value="UniProtKB-SubCell"/>
</dbReference>
<evidence type="ECO:0000256" key="3">
    <source>
        <dbReference type="ARBA" id="ARBA00023237"/>
    </source>
</evidence>
<comment type="caution">
    <text evidence="5">The sequence shown here is derived from an EMBL/GenBank/DDBJ whole genome shotgun (WGS) entry which is preliminary data.</text>
</comment>
<evidence type="ECO:0000256" key="1">
    <source>
        <dbReference type="ARBA" id="ARBA00004442"/>
    </source>
</evidence>
<dbReference type="AlphaFoldDB" id="J9F8Z1"/>
<proteinExistence type="predicted"/>
<evidence type="ECO:0000256" key="2">
    <source>
        <dbReference type="ARBA" id="ARBA00023136"/>
    </source>
</evidence>
<evidence type="ECO:0000259" key="4">
    <source>
        <dbReference type="Pfam" id="PF00593"/>
    </source>
</evidence>
<feature type="domain" description="TonB-dependent receptor-like beta-barrel" evidence="4">
    <location>
        <begin position="380"/>
        <end position="778"/>
    </location>
</feature>
<reference evidence="5" key="1">
    <citation type="journal article" date="2012" name="PLoS ONE">
        <title>Gene sets for utilization of primary and secondary nutrition supplies in the distal gut of endangered iberian lynx.</title>
        <authorList>
            <person name="Alcaide M."/>
            <person name="Messina E."/>
            <person name="Richter M."/>
            <person name="Bargiela R."/>
            <person name="Peplies J."/>
            <person name="Huws S.A."/>
            <person name="Newbold C.J."/>
            <person name="Golyshin P.N."/>
            <person name="Simon M.A."/>
            <person name="Lopez G."/>
            <person name="Yakimov M.M."/>
            <person name="Ferrer M."/>
        </authorList>
    </citation>
    <scope>NUCLEOTIDE SEQUENCE</scope>
</reference>
<dbReference type="InterPro" id="IPR036942">
    <property type="entry name" value="Beta-barrel_TonB_sf"/>
</dbReference>
<keyword evidence="5" id="KW-0675">Receptor</keyword>